<dbReference type="PANTHER" id="PTHR43581">
    <property type="entry name" value="ATP/GTP PHOSPHATASE"/>
    <property type="match status" value="1"/>
</dbReference>
<dbReference type="Pfam" id="PF13175">
    <property type="entry name" value="AAA_15"/>
    <property type="match status" value="1"/>
</dbReference>
<keyword evidence="4" id="KW-1185">Reference proteome</keyword>
<dbReference type="Gene3D" id="3.40.50.300">
    <property type="entry name" value="P-loop containing nucleotide triphosphate hydrolases"/>
    <property type="match status" value="1"/>
</dbReference>
<protein>
    <submittedName>
        <fullName evidence="3">DUF2813 domain-containing protein</fullName>
    </submittedName>
</protein>
<dbReference type="RefSeq" id="WP_133194327.1">
    <property type="nucleotide sequence ID" value="NZ_JBHUCW010000006.1"/>
</dbReference>
<dbReference type="EMBL" id="SMRP01000003">
    <property type="protein sequence ID" value="TDG24480.1"/>
    <property type="molecule type" value="Genomic_DNA"/>
</dbReference>
<feature type="domain" description="Endonuclease GajA/Old nuclease/RecF-like AAA" evidence="1">
    <location>
        <begin position="1"/>
        <end position="393"/>
    </location>
</feature>
<dbReference type="InterPro" id="IPR027417">
    <property type="entry name" value="P-loop_NTPase"/>
</dbReference>
<dbReference type="Proteomes" id="UP000295722">
    <property type="component" value="Unassembled WGS sequence"/>
</dbReference>
<proteinExistence type="predicted"/>
<dbReference type="InterPro" id="IPR034139">
    <property type="entry name" value="TOPRIM_OLD"/>
</dbReference>
<dbReference type="InterPro" id="IPR051396">
    <property type="entry name" value="Bact_Antivir_Def_Nuclease"/>
</dbReference>
<dbReference type="Pfam" id="PF20469">
    <property type="entry name" value="OLD-like_TOPRIM"/>
    <property type="match status" value="1"/>
</dbReference>
<evidence type="ECO:0000313" key="3">
    <source>
        <dbReference type="EMBL" id="TDG24480.1"/>
    </source>
</evidence>
<comment type="caution">
    <text evidence="3">The sequence shown here is derived from an EMBL/GenBank/DDBJ whole genome shotgun (WGS) entry which is preliminary data.</text>
</comment>
<evidence type="ECO:0000259" key="1">
    <source>
        <dbReference type="Pfam" id="PF13175"/>
    </source>
</evidence>
<dbReference type="PANTHER" id="PTHR43581:SF4">
    <property type="entry name" value="ATP_GTP PHOSPHATASE"/>
    <property type="match status" value="1"/>
</dbReference>
<evidence type="ECO:0000259" key="2">
    <source>
        <dbReference type="Pfam" id="PF20469"/>
    </source>
</evidence>
<sequence length="634" mass="70315">MRIRSVRIKNFRSFEDQTVEFDPHTCLVGANGAGKSTVLCALNVFFRETQNASTDLTALQAEDFYSKNVKEPVEITVEFTDLSKDAQEDFSDYFRQGVLAVTAKATYDENTLTAPVKQYGQRLAMPAFAPYFKAMNDAAPAAELKAIYQGLREQFKDLPQATSKDAMATALQEYETARPDACELIPSEDQFYGISKGANRLARHVQWVYVPAVKDASEEQAEAKNSAFGRLLARAVRGKVNFADELKRISTAAQEQYQKLLEQNQTALDGITESLEKRLSEWAHPEAGLKVQWQQDPKKSVQVEEPLAGVLAREGKFEGQLARFGHGLQRSFLISLLQELAESGGDGPTLILGCEEPELYQHPPQARHLSNVLRTLSAKGAQILITSHSPHFVSGDAFENIRLVRRVPGTARSVVRQYAYESYASAFAVAKGQKPMRPMGAMAKVSQVLQPALNEMFFAQRLVLVEGWEDVAYIHAWLNLSDRWSLFRARGVHIVPVQAKHALLQPLLIAKGLEIPVLTIYDSDTGTDRPEEHKRDNSALLRALGGNADQPFPEETIWSAEYITWSSNMGATVQSEVDADAWANAGNFASAECGMAKDLGKNSLHIGARLAWLWDRGHRPPSLEKLCDVVVSFG</sequence>
<organism evidence="3 4">
    <name type="scientific">Paraburkholderia silviterrae</name>
    <dbReference type="NCBI Taxonomy" id="2528715"/>
    <lineage>
        <taxon>Bacteria</taxon>
        <taxon>Pseudomonadati</taxon>
        <taxon>Pseudomonadota</taxon>
        <taxon>Betaproteobacteria</taxon>
        <taxon>Burkholderiales</taxon>
        <taxon>Burkholderiaceae</taxon>
        <taxon>Paraburkholderia</taxon>
    </lineage>
</organism>
<feature type="domain" description="OLD protein-like TOPRIM" evidence="2">
    <location>
        <begin position="457"/>
        <end position="524"/>
    </location>
</feature>
<dbReference type="OrthoDB" id="3322489at2"/>
<reference evidence="3 4" key="1">
    <citation type="submission" date="2019-03" db="EMBL/GenBank/DDBJ databases">
        <title>Paraburkholderia sp. 4M-K11, isolated from subtropical forest soil.</title>
        <authorList>
            <person name="Gao Z.-H."/>
            <person name="Qiu L.-H."/>
        </authorList>
    </citation>
    <scope>NUCLEOTIDE SEQUENCE [LARGE SCALE GENOMIC DNA]</scope>
    <source>
        <strain evidence="3 4">4M-K11</strain>
    </source>
</reference>
<name>A0A4R5MC25_9BURK</name>
<accession>A0A4R5MC25</accession>
<evidence type="ECO:0000313" key="4">
    <source>
        <dbReference type="Proteomes" id="UP000295722"/>
    </source>
</evidence>
<dbReference type="InterPro" id="IPR041685">
    <property type="entry name" value="AAA_GajA/Old/RecF-like"/>
</dbReference>
<dbReference type="SUPFAM" id="SSF52540">
    <property type="entry name" value="P-loop containing nucleoside triphosphate hydrolases"/>
    <property type="match status" value="1"/>
</dbReference>
<dbReference type="AlphaFoldDB" id="A0A4R5MC25"/>
<gene>
    <name evidence="3" type="ORF">EYW47_07900</name>
</gene>